<evidence type="ECO:0000256" key="7">
    <source>
        <dbReference type="SAM" id="Phobius"/>
    </source>
</evidence>
<keyword evidence="10" id="KW-1185">Reference proteome</keyword>
<dbReference type="PANTHER" id="PTHR34582:SF6">
    <property type="entry name" value="UPF0702 TRANSMEMBRANE PROTEIN YCAP"/>
    <property type="match status" value="1"/>
</dbReference>
<dbReference type="Gene3D" id="3.30.240.20">
    <property type="entry name" value="bsu07140 like domains"/>
    <property type="match status" value="1"/>
</dbReference>
<keyword evidence="3" id="KW-1003">Cell membrane</keyword>
<dbReference type="Proteomes" id="UP000317593">
    <property type="component" value="Unassembled WGS sequence"/>
</dbReference>
<sequence length="177" mass="19508">MDYSWITTSWMAAWMVVLTTAGIYVALIVLTRIAGLRSFSKMSSFDFAITVAIGSVIGSTVLTKDPPLNLAVVALAALYLMQILIASLRGRSSVVSRLVNNEPLLLMKGTEVLEENLKKAKVTHADLHAKLREANVTQLHQIKAVVMEATGDVSVLHNDDPDHELDEELLKEVRIRQ</sequence>
<dbReference type="Pfam" id="PF04239">
    <property type="entry name" value="DUF421"/>
    <property type="match status" value="1"/>
</dbReference>
<name>A0A521D975_9BACT</name>
<dbReference type="EMBL" id="FXTH01000009">
    <property type="protein sequence ID" value="SMO68264.1"/>
    <property type="molecule type" value="Genomic_DNA"/>
</dbReference>
<dbReference type="InterPro" id="IPR007353">
    <property type="entry name" value="DUF421"/>
</dbReference>
<evidence type="ECO:0000256" key="3">
    <source>
        <dbReference type="ARBA" id="ARBA00022475"/>
    </source>
</evidence>
<reference evidence="9 10" key="1">
    <citation type="submission" date="2017-05" db="EMBL/GenBank/DDBJ databases">
        <authorList>
            <person name="Varghese N."/>
            <person name="Submissions S."/>
        </authorList>
    </citation>
    <scope>NUCLEOTIDE SEQUENCE [LARGE SCALE GENOMIC DNA]</scope>
    <source>
        <strain evidence="9 10">DSM 21194</strain>
    </source>
</reference>
<evidence type="ECO:0000256" key="6">
    <source>
        <dbReference type="ARBA" id="ARBA00023136"/>
    </source>
</evidence>
<feature type="transmembrane region" description="Helical" evidence="7">
    <location>
        <begin position="45"/>
        <end position="62"/>
    </location>
</feature>
<protein>
    <submittedName>
        <fullName evidence="9">Uncharacterized membrane protein YcaP, DUF421 family</fullName>
    </submittedName>
</protein>
<keyword evidence="5 7" id="KW-1133">Transmembrane helix</keyword>
<dbReference type="OrthoDB" id="9793799at2"/>
<dbReference type="PANTHER" id="PTHR34582">
    <property type="entry name" value="UPF0702 TRANSMEMBRANE PROTEIN YCAP"/>
    <property type="match status" value="1"/>
</dbReference>
<evidence type="ECO:0000259" key="8">
    <source>
        <dbReference type="Pfam" id="PF04239"/>
    </source>
</evidence>
<evidence type="ECO:0000313" key="9">
    <source>
        <dbReference type="EMBL" id="SMO68264.1"/>
    </source>
</evidence>
<dbReference type="GO" id="GO:0005886">
    <property type="term" value="C:plasma membrane"/>
    <property type="evidence" value="ECO:0007669"/>
    <property type="project" value="UniProtKB-SubCell"/>
</dbReference>
<dbReference type="InterPro" id="IPR023090">
    <property type="entry name" value="UPF0702_alpha/beta_dom_sf"/>
</dbReference>
<comment type="subcellular location">
    <subcellularLocation>
        <location evidence="1">Cell membrane</location>
        <topology evidence="1">Multi-pass membrane protein</topology>
    </subcellularLocation>
</comment>
<gene>
    <name evidence="9" type="ORF">SAMN06265218_10917</name>
</gene>
<evidence type="ECO:0000313" key="10">
    <source>
        <dbReference type="Proteomes" id="UP000317593"/>
    </source>
</evidence>
<evidence type="ECO:0000256" key="1">
    <source>
        <dbReference type="ARBA" id="ARBA00004651"/>
    </source>
</evidence>
<dbReference type="RefSeq" id="WP_142714614.1">
    <property type="nucleotide sequence ID" value="NZ_FXTH01000009.1"/>
</dbReference>
<evidence type="ECO:0000256" key="2">
    <source>
        <dbReference type="ARBA" id="ARBA00006448"/>
    </source>
</evidence>
<keyword evidence="4 7" id="KW-0812">Transmembrane</keyword>
<evidence type="ECO:0000256" key="5">
    <source>
        <dbReference type="ARBA" id="ARBA00022989"/>
    </source>
</evidence>
<evidence type="ECO:0000256" key="4">
    <source>
        <dbReference type="ARBA" id="ARBA00022692"/>
    </source>
</evidence>
<organism evidence="9 10">
    <name type="scientific">Fodinibius sediminis</name>
    <dbReference type="NCBI Taxonomy" id="1214077"/>
    <lineage>
        <taxon>Bacteria</taxon>
        <taxon>Pseudomonadati</taxon>
        <taxon>Balneolota</taxon>
        <taxon>Balneolia</taxon>
        <taxon>Balneolales</taxon>
        <taxon>Balneolaceae</taxon>
        <taxon>Fodinibius</taxon>
    </lineage>
</organism>
<comment type="similarity">
    <text evidence="2">Belongs to the UPF0702 family.</text>
</comment>
<feature type="domain" description="YetF C-terminal" evidence="8">
    <location>
        <begin position="92"/>
        <end position="172"/>
    </location>
</feature>
<keyword evidence="6 7" id="KW-0472">Membrane</keyword>
<feature type="transmembrane region" description="Helical" evidence="7">
    <location>
        <begin position="12"/>
        <end position="33"/>
    </location>
</feature>
<feature type="transmembrane region" description="Helical" evidence="7">
    <location>
        <begin position="68"/>
        <end position="88"/>
    </location>
</feature>
<dbReference type="AlphaFoldDB" id="A0A521D975"/>
<accession>A0A521D975</accession>
<proteinExistence type="inferred from homology"/>